<proteinExistence type="predicted"/>
<reference evidence="2" key="1">
    <citation type="submission" date="2017-04" db="EMBL/GenBank/DDBJ databases">
        <authorList>
            <person name="Varghese N."/>
            <person name="Submissions S."/>
        </authorList>
    </citation>
    <scope>NUCLEOTIDE SEQUENCE [LARGE SCALE GENOMIC DNA]</scope>
    <source>
        <strain evidence="2">DSM 21164</strain>
    </source>
</reference>
<dbReference type="AlphaFoldDB" id="A0A1W2AUN5"/>
<dbReference type="RefSeq" id="WP_084061568.1">
    <property type="nucleotide sequence ID" value="NZ_FWXO01000003.1"/>
</dbReference>
<dbReference type="OrthoDB" id="1448832at2"/>
<dbReference type="STRING" id="504486.SAMN05660703_2241"/>
<organism evidence="1 2">
    <name type="scientific">Cellulophaga tyrosinoxydans</name>
    <dbReference type="NCBI Taxonomy" id="504486"/>
    <lineage>
        <taxon>Bacteria</taxon>
        <taxon>Pseudomonadati</taxon>
        <taxon>Bacteroidota</taxon>
        <taxon>Flavobacteriia</taxon>
        <taxon>Flavobacteriales</taxon>
        <taxon>Flavobacteriaceae</taxon>
        <taxon>Cellulophaga</taxon>
    </lineage>
</organism>
<accession>A0A1W2AUN5</accession>
<name>A0A1W2AUN5_9FLAO</name>
<gene>
    <name evidence="1" type="ORF">SAMN05660703_2241</name>
</gene>
<dbReference type="PROSITE" id="PS51257">
    <property type="entry name" value="PROKAR_LIPOPROTEIN"/>
    <property type="match status" value="1"/>
</dbReference>
<dbReference type="EMBL" id="FWXO01000003">
    <property type="protein sequence ID" value="SMC64406.1"/>
    <property type="molecule type" value="Genomic_DNA"/>
</dbReference>
<keyword evidence="2" id="KW-1185">Reference proteome</keyword>
<dbReference type="Proteomes" id="UP000192360">
    <property type="component" value="Unassembled WGS sequence"/>
</dbReference>
<protein>
    <submittedName>
        <fullName evidence="1">Uncharacterized protein</fullName>
    </submittedName>
</protein>
<evidence type="ECO:0000313" key="2">
    <source>
        <dbReference type="Proteomes" id="UP000192360"/>
    </source>
</evidence>
<sequence>MKNSPNLFYFFWLLTILACSDAQNFDQAKDLEVITEATGPMVYLETTEDLINTTGGVSQNIDFNGFNVDLFADRVISGSIIFQLENSTSKQLDIRIDFLDEGGNTLDFELFSLNPAPPTVISDYEVFYGPPSGKSIDILKNTSSFQISILNNSGNTSVSSLPDPKLIFRSSASFKLRVLE</sequence>
<evidence type="ECO:0000313" key="1">
    <source>
        <dbReference type="EMBL" id="SMC64406.1"/>
    </source>
</evidence>